<dbReference type="AlphaFoldDB" id="A0A7X4H762"/>
<gene>
    <name evidence="3" type="ORF">GTP77_01235</name>
</gene>
<keyword evidence="2" id="KW-0812">Transmembrane</keyword>
<evidence type="ECO:0000256" key="1">
    <source>
        <dbReference type="SAM" id="MobiDB-lite"/>
    </source>
</evidence>
<evidence type="ECO:0000313" key="3">
    <source>
        <dbReference type="EMBL" id="MYN05955.1"/>
    </source>
</evidence>
<feature type="compositionally biased region" description="Basic and acidic residues" evidence="1">
    <location>
        <begin position="145"/>
        <end position="166"/>
    </location>
</feature>
<proteinExistence type="predicted"/>
<evidence type="ECO:0000256" key="2">
    <source>
        <dbReference type="SAM" id="Phobius"/>
    </source>
</evidence>
<reference evidence="3 4" key="1">
    <citation type="submission" date="2019-12" db="EMBL/GenBank/DDBJ databases">
        <title>Novel species isolated from a subtropical stream in China.</title>
        <authorList>
            <person name="Lu H."/>
        </authorList>
    </citation>
    <scope>NUCLEOTIDE SEQUENCE [LARGE SCALE GENOMIC DNA]</scope>
    <source>
        <strain evidence="3 4">FT127W</strain>
    </source>
</reference>
<sequence>MRLHTSYAAERYGSPGGIAVGVSISIVLHVMLLYQSRFGWTPPAPVLPPRETITVWLRPAPVAPPMLQPLPPPRAALTVQAEPPPPKRDTRKERTARKPAPATSPEAAPAAEAPGMTWVAPAPASEAPAARADPFAEPAQAEAAPKFDMDAARRSARKVANERDPARAGTAVGQIPEKPLASETPLARKMSRAARADCKDGIPGGLLAPLLLAMDKKDHGCKW</sequence>
<feature type="transmembrane region" description="Helical" evidence="2">
    <location>
        <begin position="12"/>
        <end position="34"/>
    </location>
</feature>
<evidence type="ECO:0000313" key="4">
    <source>
        <dbReference type="Proteomes" id="UP000450676"/>
    </source>
</evidence>
<keyword evidence="4" id="KW-1185">Reference proteome</keyword>
<dbReference type="EMBL" id="WWCU01000001">
    <property type="protein sequence ID" value="MYN05955.1"/>
    <property type="molecule type" value="Genomic_DNA"/>
</dbReference>
<accession>A0A7X4H762</accession>
<protein>
    <submittedName>
        <fullName evidence="3">Uncharacterized protein</fullName>
    </submittedName>
</protein>
<organism evidence="3 4">
    <name type="scientific">Pseudoduganella aquatica</name>
    <dbReference type="NCBI Taxonomy" id="2660641"/>
    <lineage>
        <taxon>Bacteria</taxon>
        <taxon>Pseudomonadati</taxon>
        <taxon>Pseudomonadota</taxon>
        <taxon>Betaproteobacteria</taxon>
        <taxon>Burkholderiales</taxon>
        <taxon>Oxalobacteraceae</taxon>
        <taxon>Telluria group</taxon>
        <taxon>Pseudoduganella</taxon>
    </lineage>
</organism>
<dbReference type="Proteomes" id="UP000450676">
    <property type="component" value="Unassembled WGS sequence"/>
</dbReference>
<dbReference type="RefSeq" id="WP_161070339.1">
    <property type="nucleotide sequence ID" value="NZ_CP086370.1"/>
</dbReference>
<keyword evidence="2" id="KW-1133">Transmembrane helix</keyword>
<name>A0A7X4H762_9BURK</name>
<comment type="caution">
    <text evidence="3">The sequence shown here is derived from an EMBL/GenBank/DDBJ whole genome shotgun (WGS) entry which is preliminary data.</text>
</comment>
<keyword evidence="2" id="KW-0472">Membrane</keyword>
<feature type="region of interest" description="Disordered" evidence="1">
    <location>
        <begin position="67"/>
        <end position="188"/>
    </location>
</feature>
<feature type="compositionally biased region" description="Low complexity" evidence="1">
    <location>
        <begin position="99"/>
        <end position="144"/>
    </location>
</feature>